<dbReference type="AlphaFoldDB" id="A0A1I0QFG7"/>
<dbReference type="Pfam" id="PF09346">
    <property type="entry name" value="SMI1_KNR4"/>
    <property type="match status" value="1"/>
</dbReference>
<evidence type="ECO:0000313" key="3">
    <source>
        <dbReference type="Proteomes" id="UP000199310"/>
    </source>
</evidence>
<organism evidence="2 3">
    <name type="scientific">Chitinophaga arvensicola</name>
    <dbReference type="NCBI Taxonomy" id="29529"/>
    <lineage>
        <taxon>Bacteria</taxon>
        <taxon>Pseudomonadati</taxon>
        <taxon>Bacteroidota</taxon>
        <taxon>Chitinophagia</taxon>
        <taxon>Chitinophagales</taxon>
        <taxon>Chitinophagaceae</taxon>
        <taxon>Chitinophaga</taxon>
    </lineage>
</organism>
<dbReference type="SUPFAM" id="SSF160631">
    <property type="entry name" value="SMI1/KNR4-like"/>
    <property type="match status" value="1"/>
</dbReference>
<accession>A0A1I0QFG7</accession>
<keyword evidence="3" id="KW-1185">Reference proteome</keyword>
<proteinExistence type="predicted"/>
<reference evidence="3" key="1">
    <citation type="submission" date="2016-10" db="EMBL/GenBank/DDBJ databases">
        <authorList>
            <person name="Varghese N."/>
            <person name="Submissions S."/>
        </authorList>
    </citation>
    <scope>NUCLEOTIDE SEQUENCE [LARGE SCALE GENOMIC DNA]</scope>
    <source>
        <strain evidence="3">DSM 3695</strain>
    </source>
</reference>
<dbReference type="InterPro" id="IPR018958">
    <property type="entry name" value="Knr4/Smi1-like_dom"/>
</dbReference>
<gene>
    <name evidence="2" type="ORF">SAMN04488122_1409</name>
</gene>
<sequence length="224" mass="25848">MHYLQIIHKLYNLPEDVNHGYDEAEIALLERRLQVQLPASLRQYYLSVGKNKMVNDSFNRLTSLGEIGFSEDDHLVFYEENQAVVLWGIAKADLPAPNPPVYGTYDSARQEWFMDADTTEHFLLSMAWWNGALGGLTHTAFTDLEEDLTPERIAAVTANWQEQPGVSNQLLRFFTNDFEDILVFSTEQNGQVNGVYAGTNRQEKYKAMLHTLQMEWCYRSDRDE</sequence>
<feature type="domain" description="Knr4/Smi1-like" evidence="1">
    <location>
        <begin position="22"/>
        <end position="198"/>
    </location>
</feature>
<dbReference type="InterPro" id="IPR037883">
    <property type="entry name" value="Knr4/Smi1-like_sf"/>
</dbReference>
<protein>
    <submittedName>
        <fullName evidence="2">SMI1 / KNR4 family (SUKH-1)</fullName>
    </submittedName>
</protein>
<dbReference type="Proteomes" id="UP000199310">
    <property type="component" value="Unassembled WGS sequence"/>
</dbReference>
<dbReference type="EMBL" id="FOJG01000001">
    <property type="protein sequence ID" value="SEW25351.1"/>
    <property type="molecule type" value="Genomic_DNA"/>
</dbReference>
<dbReference type="STRING" id="29529.SAMN04488122_1409"/>
<evidence type="ECO:0000313" key="2">
    <source>
        <dbReference type="EMBL" id="SEW25351.1"/>
    </source>
</evidence>
<evidence type="ECO:0000259" key="1">
    <source>
        <dbReference type="Pfam" id="PF09346"/>
    </source>
</evidence>
<name>A0A1I0QFG7_9BACT</name>